<dbReference type="RefSeq" id="XP_026751565.2">
    <property type="nucleotide sequence ID" value="XM_026895764.3"/>
</dbReference>
<evidence type="ECO:0000259" key="8">
    <source>
        <dbReference type="PROSITE" id="PS50835"/>
    </source>
</evidence>
<dbReference type="InterPro" id="IPR003599">
    <property type="entry name" value="Ig_sub"/>
</dbReference>
<keyword evidence="1" id="KW-0433">Leucine-rich repeat</keyword>
<dbReference type="InterPro" id="IPR001611">
    <property type="entry name" value="Leu-rich_rpt"/>
</dbReference>
<keyword evidence="3" id="KW-0677">Repeat</keyword>
<dbReference type="InterPro" id="IPR026906">
    <property type="entry name" value="LRR_5"/>
</dbReference>
<dbReference type="InterPro" id="IPR036179">
    <property type="entry name" value="Ig-like_dom_sf"/>
</dbReference>
<dbReference type="PANTHER" id="PTHR24366:SF170">
    <property type="entry name" value="RE50361P"/>
    <property type="match status" value="1"/>
</dbReference>
<dbReference type="PANTHER" id="PTHR24366">
    <property type="entry name" value="IG(IMMUNOGLOBULIN) AND LRR(LEUCINE RICH REPEAT) DOMAINS"/>
    <property type="match status" value="1"/>
</dbReference>
<dbReference type="SMART" id="SM00082">
    <property type="entry name" value="LRRCT"/>
    <property type="match status" value="1"/>
</dbReference>
<keyword evidence="6" id="KW-0812">Transmembrane</keyword>
<evidence type="ECO:0000313" key="11">
    <source>
        <dbReference type="RefSeq" id="XP_026751566.2"/>
    </source>
</evidence>
<dbReference type="KEGG" id="gmw:113512014"/>
<keyword evidence="6" id="KW-0472">Membrane</keyword>
<evidence type="ECO:0000256" key="3">
    <source>
        <dbReference type="ARBA" id="ARBA00022737"/>
    </source>
</evidence>
<evidence type="ECO:0000256" key="5">
    <source>
        <dbReference type="SAM" id="MobiDB-lite"/>
    </source>
</evidence>
<dbReference type="InterPro" id="IPR013783">
    <property type="entry name" value="Ig-like_fold"/>
</dbReference>
<gene>
    <name evidence="10 11" type="primary">LOC113512014</name>
</gene>
<dbReference type="GO" id="GO:0005886">
    <property type="term" value="C:plasma membrane"/>
    <property type="evidence" value="ECO:0007669"/>
    <property type="project" value="TreeGrafter"/>
</dbReference>
<dbReference type="PROSITE" id="PS51450">
    <property type="entry name" value="LRR"/>
    <property type="match status" value="3"/>
</dbReference>
<organism evidence="9 11">
    <name type="scientific">Galleria mellonella</name>
    <name type="common">Greater wax moth</name>
    <dbReference type="NCBI Taxonomy" id="7137"/>
    <lineage>
        <taxon>Eukaryota</taxon>
        <taxon>Metazoa</taxon>
        <taxon>Ecdysozoa</taxon>
        <taxon>Arthropoda</taxon>
        <taxon>Hexapoda</taxon>
        <taxon>Insecta</taxon>
        <taxon>Pterygota</taxon>
        <taxon>Neoptera</taxon>
        <taxon>Endopterygota</taxon>
        <taxon>Lepidoptera</taxon>
        <taxon>Glossata</taxon>
        <taxon>Ditrysia</taxon>
        <taxon>Pyraloidea</taxon>
        <taxon>Pyralidae</taxon>
        <taxon>Galleriinae</taxon>
        <taxon>Galleria</taxon>
    </lineage>
</organism>
<dbReference type="Pfam" id="PF13855">
    <property type="entry name" value="LRR_8"/>
    <property type="match status" value="2"/>
</dbReference>
<dbReference type="AlphaFoldDB" id="A0A6J1WE29"/>
<dbReference type="Pfam" id="PF13306">
    <property type="entry name" value="LRR_5"/>
    <property type="match status" value="1"/>
</dbReference>
<sequence>MQWWHKILALAIICTAVEADTCPSTCICTSTKLSCSANEIQDNKLTRTVLANYGPRLQTITWTDSKITLLEPHLFDGLHHLEYIDLSRNEIKRTEHGLFARLTRLKHLNISRNHLDDIPRFTFADLENLEVLDVSHNQLHVIPFQVFGPMIRLQYLDISHNKIATFLDYYFNPNRQLKMLFLNNNSLVKITSNALVNLRELETLDISSNKLDYIPKSMFDNFQQLRELNLSYNQFQNISQDAFKNLINLRWLNMGGNRMRMLPPMLFQHNENLNTVYLEHTEVTVIENTNFKGLNNLQRLYIRDNVFLREIEPFVFQDIHTLTHLDISANALTNLPLSLNTLDELQELRIGGNPWACDCRMAWFAEWAEKRKEIIKSDLSCRLTYPNDMLTILNHTNCKPPELITSSPLTLYRLQTDALLECKFAGNPAPSITWITPTRNVFHWNPEPLIPDIFHKHGVAHDEHYHAIDNSKSRVRIREDGSLFIRDIHREDSGTYLCYATNPSANVSATVVLNIDPMTMFEIKMYSLLCGAICAAGFLGLTLLVQAMRYIFYRFHLMETCCSCCTCVSRDAPRTRQIYSMLDNIEQYKRQQLEKLRENYAVQVHRIKENCTQQMEWIQNSYTSQANHLRNIRDIGTNHLSSMRDQYYDQVKRVREYSTCQLNWVRENYVFQRNKIRKFSAHQILRLRESYKYQQQTLNKVLENLPSLYFENCRSGSCGRSDSMAFDPDVEVIDMYLKTKIEKLSKLPNPIPDDESKISIYYTPTERSLNSRRNSPIPIPEGIHINMIERAPPRLLAMIKPLQAAPPPTVESPTPPGSPSPTTSKCGMPVRPPAKYRSEAEAESKPSSEPLLGRGRVAERRCHQLATSASSPELGAAAAAAAAAAAEEEEEERAARHCQARVLLAVELARPERTPL</sequence>
<dbReference type="InterPro" id="IPR003591">
    <property type="entry name" value="Leu-rich_rpt_typical-subtyp"/>
</dbReference>
<feature type="signal peptide" evidence="7">
    <location>
        <begin position="1"/>
        <end position="19"/>
    </location>
</feature>
<dbReference type="SUPFAM" id="SSF52058">
    <property type="entry name" value="L domain-like"/>
    <property type="match status" value="1"/>
</dbReference>
<keyword evidence="9" id="KW-1185">Reference proteome</keyword>
<dbReference type="SMART" id="SM00369">
    <property type="entry name" value="LRR_TYP"/>
    <property type="match status" value="10"/>
</dbReference>
<evidence type="ECO:0000256" key="6">
    <source>
        <dbReference type="SAM" id="Phobius"/>
    </source>
</evidence>
<feature type="compositionally biased region" description="Pro residues" evidence="5">
    <location>
        <begin position="804"/>
        <end position="819"/>
    </location>
</feature>
<protein>
    <submittedName>
        <fullName evidence="10 11">Leucine-rich repeat and immunoglobulin-like domain-containing nogo receptor-interacting protein 2</fullName>
    </submittedName>
</protein>
<dbReference type="InterPro" id="IPR032675">
    <property type="entry name" value="LRR_dom_sf"/>
</dbReference>
<evidence type="ECO:0000256" key="1">
    <source>
        <dbReference type="ARBA" id="ARBA00022614"/>
    </source>
</evidence>
<dbReference type="SUPFAM" id="SSF48726">
    <property type="entry name" value="Immunoglobulin"/>
    <property type="match status" value="1"/>
</dbReference>
<dbReference type="InterPro" id="IPR003598">
    <property type="entry name" value="Ig_sub2"/>
</dbReference>
<dbReference type="Gene3D" id="3.80.10.10">
    <property type="entry name" value="Ribonuclease Inhibitor"/>
    <property type="match status" value="2"/>
</dbReference>
<accession>A0A6J1WE29</accession>
<dbReference type="SMART" id="SM00408">
    <property type="entry name" value="IGc2"/>
    <property type="match status" value="1"/>
</dbReference>
<evidence type="ECO:0000256" key="4">
    <source>
        <dbReference type="ARBA" id="ARBA00023157"/>
    </source>
</evidence>
<dbReference type="Proteomes" id="UP001652740">
    <property type="component" value="Unplaced"/>
</dbReference>
<feature type="chain" id="PRO_5045019361" evidence="7">
    <location>
        <begin position="20"/>
        <end position="916"/>
    </location>
</feature>
<evidence type="ECO:0000313" key="9">
    <source>
        <dbReference type="Proteomes" id="UP001652740"/>
    </source>
</evidence>
<feature type="compositionally biased region" description="Low complexity" evidence="5">
    <location>
        <begin position="876"/>
        <end position="885"/>
    </location>
</feature>
<dbReference type="InterPro" id="IPR000483">
    <property type="entry name" value="Cys-rich_flank_reg_C"/>
</dbReference>
<feature type="compositionally biased region" description="Basic and acidic residues" evidence="5">
    <location>
        <begin position="836"/>
        <end position="846"/>
    </location>
</feature>
<name>A0A6J1WE29_GALME</name>
<keyword evidence="2 7" id="KW-0732">Signal</keyword>
<feature type="transmembrane region" description="Helical" evidence="6">
    <location>
        <begin position="525"/>
        <end position="545"/>
    </location>
</feature>
<evidence type="ECO:0000256" key="2">
    <source>
        <dbReference type="ARBA" id="ARBA00022729"/>
    </source>
</evidence>
<keyword evidence="6" id="KW-1133">Transmembrane helix</keyword>
<dbReference type="Gene3D" id="2.60.40.10">
    <property type="entry name" value="Immunoglobulins"/>
    <property type="match status" value="1"/>
</dbReference>
<dbReference type="SMART" id="SM00409">
    <property type="entry name" value="IG"/>
    <property type="match status" value="1"/>
</dbReference>
<evidence type="ECO:0000256" key="7">
    <source>
        <dbReference type="SAM" id="SignalP"/>
    </source>
</evidence>
<dbReference type="PROSITE" id="PS50835">
    <property type="entry name" value="IG_LIKE"/>
    <property type="match status" value="1"/>
</dbReference>
<dbReference type="RefSeq" id="XP_026751566.2">
    <property type="nucleotide sequence ID" value="XM_026895765.3"/>
</dbReference>
<feature type="domain" description="Ig-like" evidence="8">
    <location>
        <begin position="401"/>
        <end position="514"/>
    </location>
</feature>
<proteinExistence type="predicted"/>
<dbReference type="InterPro" id="IPR007110">
    <property type="entry name" value="Ig-like_dom"/>
</dbReference>
<dbReference type="GeneID" id="113512014"/>
<reference evidence="10 11" key="1">
    <citation type="submission" date="2025-05" db="UniProtKB">
        <authorList>
            <consortium name="RefSeq"/>
        </authorList>
    </citation>
    <scope>IDENTIFICATION</scope>
    <source>
        <tissue evidence="10 11">Whole larvae</tissue>
    </source>
</reference>
<keyword evidence="4" id="KW-1015">Disulfide bond</keyword>
<feature type="region of interest" description="Disordered" evidence="5">
    <location>
        <begin position="804"/>
        <end position="893"/>
    </location>
</feature>
<evidence type="ECO:0000313" key="10">
    <source>
        <dbReference type="RefSeq" id="XP_026751565.2"/>
    </source>
</evidence>
<dbReference type="Pfam" id="PF13927">
    <property type="entry name" value="Ig_3"/>
    <property type="match status" value="1"/>
</dbReference>